<dbReference type="EMBL" id="JNBR01000072">
    <property type="protein sequence ID" value="OQR99287.1"/>
    <property type="molecule type" value="Genomic_DNA"/>
</dbReference>
<reference evidence="3 4" key="1">
    <citation type="journal article" date="2014" name="Genome Biol. Evol.">
        <title>The secreted proteins of Achlya hypogyna and Thraustotheca clavata identify the ancestral oomycete secretome and reveal gene acquisitions by horizontal gene transfer.</title>
        <authorList>
            <person name="Misner I."/>
            <person name="Blouin N."/>
            <person name="Leonard G."/>
            <person name="Richards T.A."/>
            <person name="Lane C.E."/>
        </authorList>
    </citation>
    <scope>NUCLEOTIDE SEQUENCE [LARGE SCALE GENOMIC DNA]</scope>
    <source>
        <strain evidence="3 4">ATCC 48635</strain>
    </source>
</reference>
<evidence type="ECO:0000256" key="1">
    <source>
        <dbReference type="PROSITE-ProRule" id="PRU00176"/>
    </source>
</evidence>
<protein>
    <recommendedName>
        <fullName evidence="2">RRM domain-containing protein</fullName>
    </recommendedName>
</protein>
<dbReference type="AlphaFoldDB" id="A0A1V9ZMT3"/>
<dbReference type="InterPro" id="IPR012677">
    <property type="entry name" value="Nucleotide-bd_a/b_plait_sf"/>
</dbReference>
<dbReference type="GO" id="GO:0003723">
    <property type="term" value="F:RNA binding"/>
    <property type="evidence" value="ECO:0007669"/>
    <property type="project" value="UniProtKB-UniRule"/>
</dbReference>
<feature type="domain" description="RRM" evidence="2">
    <location>
        <begin position="16"/>
        <end position="79"/>
    </location>
</feature>
<dbReference type="PANTHER" id="PTHR15241">
    <property type="entry name" value="TRANSFORMER-2-RELATED"/>
    <property type="match status" value="1"/>
</dbReference>
<keyword evidence="1" id="KW-0694">RNA-binding</keyword>
<sequence length="152" mass="16906">MTDNTSFESHQESECHRVYVGEVPAWLLTEDSMKSHFSSYGTVLSAVAYRDPMAFDANGFGYLEFPTRDAADAAVAAINKACGNRNEDDTSTMFARTAFARGPPKLPEAAPTFQTKVTSQRFSQFDTENDEDEDFLLSFSQRASRPTATFML</sequence>
<keyword evidence="4" id="KW-1185">Reference proteome</keyword>
<evidence type="ECO:0000313" key="3">
    <source>
        <dbReference type="EMBL" id="OQR99287.1"/>
    </source>
</evidence>
<proteinExistence type="predicted"/>
<comment type="caution">
    <text evidence="3">The sequence shown here is derived from an EMBL/GenBank/DDBJ whole genome shotgun (WGS) entry which is preliminary data.</text>
</comment>
<gene>
    <name evidence="3" type="ORF">ACHHYP_07114</name>
</gene>
<dbReference type="Pfam" id="PF00076">
    <property type="entry name" value="RRM_1"/>
    <property type="match status" value="1"/>
</dbReference>
<dbReference type="OrthoDB" id="439808at2759"/>
<dbReference type="Gene3D" id="3.30.70.330">
    <property type="match status" value="1"/>
</dbReference>
<dbReference type="PROSITE" id="PS50102">
    <property type="entry name" value="RRM"/>
    <property type="match status" value="1"/>
</dbReference>
<evidence type="ECO:0000259" key="2">
    <source>
        <dbReference type="PROSITE" id="PS50102"/>
    </source>
</evidence>
<name>A0A1V9ZMT3_ACHHY</name>
<evidence type="ECO:0000313" key="4">
    <source>
        <dbReference type="Proteomes" id="UP000243579"/>
    </source>
</evidence>
<dbReference type="InterPro" id="IPR035979">
    <property type="entry name" value="RBD_domain_sf"/>
</dbReference>
<dbReference type="Proteomes" id="UP000243579">
    <property type="component" value="Unassembled WGS sequence"/>
</dbReference>
<accession>A0A1V9ZMT3</accession>
<organism evidence="3 4">
    <name type="scientific">Achlya hypogyna</name>
    <name type="common">Oomycete</name>
    <name type="synonym">Protoachlya hypogyna</name>
    <dbReference type="NCBI Taxonomy" id="1202772"/>
    <lineage>
        <taxon>Eukaryota</taxon>
        <taxon>Sar</taxon>
        <taxon>Stramenopiles</taxon>
        <taxon>Oomycota</taxon>
        <taxon>Saprolegniomycetes</taxon>
        <taxon>Saprolegniales</taxon>
        <taxon>Achlyaceae</taxon>
        <taxon>Achlya</taxon>
    </lineage>
</organism>
<dbReference type="PANTHER" id="PTHR15241:SF304">
    <property type="entry name" value="RRM DOMAIN-CONTAINING PROTEIN"/>
    <property type="match status" value="1"/>
</dbReference>
<dbReference type="SUPFAM" id="SSF54928">
    <property type="entry name" value="RNA-binding domain, RBD"/>
    <property type="match status" value="1"/>
</dbReference>
<dbReference type="InterPro" id="IPR000504">
    <property type="entry name" value="RRM_dom"/>
</dbReference>
<dbReference type="SMART" id="SM00360">
    <property type="entry name" value="RRM"/>
    <property type="match status" value="1"/>
</dbReference>